<dbReference type="GO" id="GO:0033228">
    <property type="term" value="P:cysteine export across plasma membrane"/>
    <property type="evidence" value="ECO:0007669"/>
    <property type="project" value="TreeGrafter"/>
</dbReference>
<accession>A0A157QJC6</accession>
<dbReference type="PANTHER" id="PTHR30086:SF20">
    <property type="entry name" value="ARGININE EXPORTER PROTEIN ARGO-RELATED"/>
    <property type="match status" value="1"/>
</dbReference>
<dbReference type="GO" id="GO:0005886">
    <property type="term" value="C:plasma membrane"/>
    <property type="evidence" value="ECO:0007669"/>
    <property type="project" value="UniProtKB-SubCell"/>
</dbReference>
<comment type="subcellular location">
    <subcellularLocation>
        <location evidence="1">Cell membrane</location>
        <topology evidence="1">Multi-pass membrane protein</topology>
    </subcellularLocation>
</comment>
<evidence type="ECO:0000313" key="8">
    <source>
        <dbReference type="Proteomes" id="UP000077037"/>
    </source>
</evidence>
<dbReference type="PANTHER" id="PTHR30086">
    <property type="entry name" value="ARGININE EXPORTER PROTEIN ARGO"/>
    <property type="match status" value="1"/>
</dbReference>
<keyword evidence="3 6" id="KW-0812">Transmembrane</keyword>
<evidence type="ECO:0000256" key="3">
    <source>
        <dbReference type="ARBA" id="ARBA00022692"/>
    </source>
</evidence>
<dbReference type="OrthoDB" id="9812084at2"/>
<evidence type="ECO:0000256" key="6">
    <source>
        <dbReference type="SAM" id="Phobius"/>
    </source>
</evidence>
<proteinExistence type="predicted"/>
<gene>
    <name evidence="7" type="primary">eamB</name>
    <name evidence="7" type="ORF">SAMEA1982600_03602</name>
</gene>
<feature type="transmembrane region" description="Helical" evidence="6">
    <location>
        <begin position="52"/>
        <end position="74"/>
    </location>
</feature>
<sequence>MNGVDTLSQLPLASLSLLGPLALFALVSSITPGPNNVMLASSGLTFGFRRSVPHMMGVNIGFSLMVLLVGLGLGAVFQQAPVLYDILKYAGTAYLLYLAWKIANSGPLETGETRGKPFTFMQAALFQWVNPKAWVMSVGIIATYTPQVGFFGNLIIASLVCCAVNLPAISVWVLFGSGLRRWLHRPNAIKAFNVGMAVLLVASLYPVALELAQMAVGKQ</sequence>
<organism evidence="7 8">
    <name type="scientific">Bordetella ansorpii</name>
    <dbReference type="NCBI Taxonomy" id="288768"/>
    <lineage>
        <taxon>Bacteria</taxon>
        <taxon>Pseudomonadati</taxon>
        <taxon>Pseudomonadota</taxon>
        <taxon>Betaproteobacteria</taxon>
        <taxon>Burkholderiales</taxon>
        <taxon>Alcaligenaceae</taxon>
        <taxon>Bordetella</taxon>
    </lineage>
</organism>
<feature type="transmembrane region" description="Helical" evidence="6">
    <location>
        <begin position="187"/>
        <end position="208"/>
    </location>
</feature>
<name>A0A157QJC6_9BORD</name>
<keyword evidence="5 6" id="KW-0472">Membrane</keyword>
<dbReference type="EMBL" id="FKBS01000025">
    <property type="protein sequence ID" value="SAI45714.1"/>
    <property type="molecule type" value="Genomic_DNA"/>
</dbReference>
<dbReference type="Pfam" id="PF01810">
    <property type="entry name" value="LysE"/>
    <property type="match status" value="1"/>
</dbReference>
<protein>
    <submittedName>
        <fullName evidence="7">Amino acid efflux protein</fullName>
    </submittedName>
</protein>
<feature type="transmembrane region" description="Helical" evidence="6">
    <location>
        <begin position="150"/>
        <end position="175"/>
    </location>
</feature>
<dbReference type="InterPro" id="IPR001123">
    <property type="entry name" value="LeuE-type"/>
</dbReference>
<dbReference type="GO" id="GO:0015171">
    <property type="term" value="F:amino acid transmembrane transporter activity"/>
    <property type="evidence" value="ECO:0007669"/>
    <property type="project" value="TreeGrafter"/>
</dbReference>
<evidence type="ECO:0000256" key="4">
    <source>
        <dbReference type="ARBA" id="ARBA00022989"/>
    </source>
</evidence>
<evidence type="ECO:0000256" key="2">
    <source>
        <dbReference type="ARBA" id="ARBA00022475"/>
    </source>
</evidence>
<dbReference type="Proteomes" id="UP000077037">
    <property type="component" value="Unassembled WGS sequence"/>
</dbReference>
<evidence type="ECO:0000313" key="7">
    <source>
        <dbReference type="EMBL" id="SAI45714.1"/>
    </source>
</evidence>
<feature type="transmembrane region" description="Helical" evidence="6">
    <location>
        <begin position="12"/>
        <end position="31"/>
    </location>
</feature>
<evidence type="ECO:0000256" key="5">
    <source>
        <dbReference type="ARBA" id="ARBA00023136"/>
    </source>
</evidence>
<keyword evidence="4 6" id="KW-1133">Transmembrane helix</keyword>
<dbReference type="RefSeq" id="WP_066416415.1">
    <property type="nucleotide sequence ID" value="NZ_FKBS01000025.1"/>
</dbReference>
<dbReference type="AlphaFoldDB" id="A0A157QJC6"/>
<reference evidence="7 8" key="1">
    <citation type="submission" date="2016-03" db="EMBL/GenBank/DDBJ databases">
        <authorList>
            <consortium name="Pathogen Informatics"/>
        </authorList>
    </citation>
    <scope>NUCLEOTIDE SEQUENCE [LARGE SCALE GENOMIC DNA]</scope>
    <source>
        <strain evidence="7 8">NCTC13364</strain>
    </source>
</reference>
<keyword evidence="2" id="KW-1003">Cell membrane</keyword>
<evidence type="ECO:0000256" key="1">
    <source>
        <dbReference type="ARBA" id="ARBA00004651"/>
    </source>
</evidence>